<evidence type="ECO:0000313" key="2">
    <source>
        <dbReference type="EMBL" id="VFA89287.1"/>
    </source>
</evidence>
<evidence type="ECO:0000313" key="3">
    <source>
        <dbReference type="Proteomes" id="UP000360750"/>
    </source>
</evidence>
<dbReference type="Pfam" id="PF05223">
    <property type="entry name" value="MecA_N"/>
    <property type="match status" value="1"/>
</dbReference>
<comment type="caution">
    <text evidence="2">The sequence shown here is derived from an EMBL/GenBank/DDBJ whole genome shotgun (WGS) entry which is preliminary data.</text>
</comment>
<dbReference type="EMBL" id="CAACYD010000007">
    <property type="protein sequence ID" value="VFA89287.1"/>
    <property type="molecule type" value="Genomic_DNA"/>
</dbReference>
<dbReference type="Proteomes" id="UP000360750">
    <property type="component" value="Unassembled WGS sequence"/>
</dbReference>
<name>A0ABD7V4K9_9ACTN</name>
<reference evidence="2 3" key="1">
    <citation type="submission" date="2019-02" db="EMBL/GenBank/DDBJ databases">
        <authorList>
            <consortium name="Pathogen Informatics"/>
        </authorList>
    </citation>
    <scope>NUCLEOTIDE SEQUENCE [LARGE SCALE GENOMIC DNA]</scope>
    <source>
        <strain evidence="2 3">3012STDY6756503</strain>
    </source>
</reference>
<protein>
    <submittedName>
        <fullName evidence="2">NTF2-like N-terminal transpeptidase domain</fullName>
    </submittedName>
</protein>
<gene>
    <name evidence="2" type="ORF">NCTC8139_02849</name>
</gene>
<evidence type="ECO:0000259" key="1">
    <source>
        <dbReference type="Pfam" id="PF05223"/>
    </source>
</evidence>
<feature type="domain" description="NTF2-like N-terminal transpeptidase" evidence="1">
    <location>
        <begin position="70"/>
        <end position="176"/>
    </location>
</feature>
<sequence>MGFRITCRYVFVTGLIPEWKLAKSISGVTTVKIEFMKIWVKRATSAACAAVTCAVVVSSCALTDSSNTGAAAAIDAFATALSRQDAGGAANHTTAPGQAGETLTTTLRAMSAQQVDVDVDNPVEYSDGTATFEVTTKWTWGKDREFEASSEGTARKLSSGWKVTWDPAILHPGLTAGGHLREIRTDATPAPSVRSRSGKVFMHLEPIHEIVIDPARARDLPATVRAVAGVIAPIAPLITADVISAELAANPGKPVVAVALREPDLQVLAGDPAKITGVSVKRTERLVMADRRLSSPLEDGLTNYWQAIRDATAGWQVQLVNPGDRPRKLAGEQGPPGPDVLSTVDQGVQLTLGDAAVEVGQPATILALDAQTGAILGMAQNTYAADREIDIDKPYPVGKTLDPVFDAIGRLSESQPERAETLLDKLGLGVQFTVPGASVPIADQPGITTIGYRPNQTNMSMANMGALGVALARAAAGDPSSVPPFVLKNVPTKVTGGELGALEPALVDPILKAMTATATTGDASDLTRAPGLKALVGTNGPQGPGWFVGIQGGKVIVIYTEGEKSGTAALQVAQKYFTIK</sequence>
<dbReference type="InterPro" id="IPR007887">
    <property type="entry name" value="MecA_N"/>
</dbReference>
<proteinExistence type="predicted"/>
<organism evidence="2 3">
    <name type="scientific">Gordonia paraffinivorans</name>
    <dbReference type="NCBI Taxonomy" id="175628"/>
    <lineage>
        <taxon>Bacteria</taxon>
        <taxon>Bacillati</taxon>
        <taxon>Actinomycetota</taxon>
        <taxon>Actinomycetes</taxon>
        <taxon>Mycobacteriales</taxon>
        <taxon>Gordoniaceae</taxon>
        <taxon>Gordonia</taxon>
    </lineage>
</organism>
<accession>A0ABD7V4K9</accession>
<dbReference type="AlphaFoldDB" id="A0ABD7V4K9"/>